<evidence type="ECO:0000313" key="9">
    <source>
        <dbReference type="Proteomes" id="UP001215712"/>
    </source>
</evidence>
<dbReference type="PANTHER" id="PTHR48022">
    <property type="entry name" value="PLASTIDIC GLUCOSE TRANSPORTER 4"/>
    <property type="match status" value="1"/>
</dbReference>
<sequence length="517" mass="57029">MTEETKNEVFHLEDAIKGIQNIPEHDPQDSLPVWKVLIDNYKIVGLSLFANLGGLMYGFDTMALSLCLSMTAFEQQFGQETASGYVIATWWQSVWNALSQIACMIGAWGIGKVSDTWGRRVCFILAGTVGMVGVAVLYIASNSRVFLAGKIVNGLALGMALATGQSYVSEIAPLRIRGILLSAYAFSMNLGLMISASVAFSRMNIMSSSAYKVLFAAGWAFPSLLLLLSWFIPESPHFLVQKGKKEAAQHVLEKISHNASDAPAILADIVRVHEHEEQMHNESKQAGFLDCFRGNNWRRTRIIIYCNGLTQMIGVTFQSNGPYFLTSAGMSSNNVGMIIEIGIAFSIASAIGTWFIIGVVGRRKIIMAGLVVSAMFYFLMGIAAIWSNSTALWTIGIALELTWWTMGPVAGPAMAIAGEVSQARLRAQSQSIGFAFNYFFSCVWNVVVPYMFNTDEGNLGGKMGWIFLATSLISVVIVYFEFPETKDRTYEELDELFERKIPARHFANYAQLSLRPE</sequence>
<reference evidence="8" key="2">
    <citation type="submission" date="2023-01" db="EMBL/GenBank/DDBJ databases">
        <authorList>
            <person name="Petersen C."/>
        </authorList>
    </citation>
    <scope>NUCLEOTIDE SEQUENCE</scope>
    <source>
        <strain evidence="8">IBT 17514</strain>
    </source>
</reference>
<keyword evidence="9" id="KW-1185">Reference proteome</keyword>
<dbReference type="Gene3D" id="1.20.1250.20">
    <property type="entry name" value="MFS general substrate transporter like domains"/>
    <property type="match status" value="1"/>
</dbReference>
<dbReference type="PROSITE" id="PS50850">
    <property type="entry name" value="MFS"/>
    <property type="match status" value="1"/>
</dbReference>
<dbReference type="InterPro" id="IPR036259">
    <property type="entry name" value="MFS_trans_sf"/>
</dbReference>
<feature type="transmembrane region" description="Helical" evidence="6">
    <location>
        <begin position="146"/>
        <end position="168"/>
    </location>
</feature>
<feature type="transmembrane region" description="Helical" evidence="6">
    <location>
        <begin position="180"/>
        <end position="201"/>
    </location>
</feature>
<feature type="transmembrane region" description="Helical" evidence="6">
    <location>
        <begin position="464"/>
        <end position="482"/>
    </location>
</feature>
<comment type="subcellular location">
    <subcellularLocation>
        <location evidence="1">Membrane</location>
        <topology evidence="1">Multi-pass membrane protein</topology>
    </subcellularLocation>
</comment>
<dbReference type="SUPFAM" id="SSF103473">
    <property type="entry name" value="MFS general substrate transporter"/>
    <property type="match status" value="1"/>
</dbReference>
<accession>A0AAD6MW11</accession>
<reference evidence="8" key="1">
    <citation type="journal article" date="2023" name="IMA Fungus">
        <title>Comparative genomic study of the Penicillium genus elucidates a diverse pangenome and 15 lateral gene transfer events.</title>
        <authorList>
            <person name="Petersen C."/>
            <person name="Sorensen T."/>
            <person name="Nielsen M.R."/>
            <person name="Sondergaard T.E."/>
            <person name="Sorensen J.L."/>
            <person name="Fitzpatrick D.A."/>
            <person name="Frisvad J.C."/>
            <person name="Nielsen K.L."/>
        </authorList>
    </citation>
    <scope>NUCLEOTIDE SEQUENCE</scope>
    <source>
        <strain evidence="8">IBT 17514</strain>
    </source>
</reference>
<dbReference type="InterPro" id="IPR005828">
    <property type="entry name" value="MFS_sugar_transport-like"/>
</dbReference>
<proteinExistence type="inferred from homology"/>
<protein>
    <submittedName>
        <fullName evidence="8">Maltose permease Mal61</fullName>
    </submittedName>
</protein>
<gene>
    <name evidence="8" type="ORF">N7493_005894</name>
</gene>
<dbReference type="Pfam" id="PF00083">
    <property type="entry name" value="Sugar_tr"/>
    <property type="match status" value="1"/>
</dbReference>
<evidence type="ECO:0000256" key="1">
    <source>
        <dbReference type="ARBA" id="ARBA00004141"/>
    </source>
</evidence>
<feature type="transmembrane region" description="Helical" evidence="6">
    <location>
        <begin position="48"/>
        <end position="73"/>
    </location>
</feature>
<feature type="transmembrane region" description="Helical" evidence="6">
    <location>
        <begin position="365"/>
        <end position="386"/>
    </location>
</feature>
<comment type="similarity">
    <text evidence="2">Belongs to the major facilitator superfamily. Sugar transporter (TC 2.A.1.1) family.</text>
</comment>
<comment type="caution">
    <text evidence="8">The sequence shown here is derived from an EMBL/GenBank/DDBJ whole genome shotgun (WGS) entry which is preliminary data.</text>
</comment>
<dbReference type="GO" id="GO:0016020">
    <property type="term" value="C:membrane"/>
    <property type="evidence" value="ECO:0007669"/>
    <property type="project" value="UniProtKB-SubCell"/>
</dbReference>
<dbReference type="AlphaFoldDB" id="A0AAD6MW11"/>
<feature type="transmembrane region" description="Helical" evidence="6">
    <location>
        <begin position="213"/>
        <end position="232"/>
    </location>
</feature>
<dbReference type="EMBL" id="JAQJAN010000007">
    <property type="protein sequence ID" value="KAJ5726867.1"/>
    <property type="molecule type" value="Genomic_DNA"/>
</dbReference>
<dbReference type="PROSITE" id="PS00217">
    <property type="entry name" value="SUGAR_TRANSPORT_2"/>
    <property type="match status" value="1"/>
</dbReference>
<dbReference type="FunFam" id="1.20.1250.20:FF:000078">
    <property type="entry name" value="MFS maltose transporter, putative"/>
    <property type="match status" value="1"/>
</dbReference>
<feature type="domain" description="Major facilitator superfamily (MFS) profile" evidence="7">
    <location>
        <begin position="46"/>
        <end position="486"/>
    </location>
</feature>
<dbReference type="GO" id="GO:0005351">
    <property type="term" value="F:carbohydrate:proton symporter activity"/>
    <property type="evidence" value="ECO:0007669"/>
    <property type="project" value="TreeGrafter"/>
</dbReference>
<evidence type="ECO:0000313" key="8">
    <source>
        <dbReference type="EMBL" id="KAJ5726867.1"/>
    </source>
</evidence>
<dbReference type="InterPro" id="IPR005829">
    <property type="entry name" value="Sugar_transporter_CS"/>
</dbReference>
<feature type="transmembrane region" description="Helical" evidence="6">
    <location>
        <begin position="392"/>
        <end position="411"/>
    </location>
</feature>
<dbReference type="Proteomes" id="UP001215712">
    <property type="component" value="Unassembled WGS sequence"/>
</dbReference>
<evidence type="ECO:0000256" key="4">
    <source>
        <dbReference type="ARBA" id="ARBA00022989"/>
    </source>
</evidence>
<evidence type="ECO:0000256" key="3">
    <source>
        <dbReference type="ARBA" id="ARBA00022692"/>
    </source>
</evidence>
<dbReference type="InterPro" id="IPR020846">
    <property type="entry name" value="MFS_dom"/>
</dbReference>
<organism evidence="8 9">
    <name type="scientific">Penicillium malachiteum</name>
    <dbReference type="NCBI Taxonomy" id="1324776"/>
    <lineage>
        <taxon>Eukaryota</taxon>
        <taxon>Fungi</taxon>
        <taxon>Dikarya</taxon>
        <taxon>Ascomycota</taxon>
        <taxon>Pezizomycotina</taxon>
        <taxon>Eurotiomycetes</taxon>
        <taxon>Eurotiomycetidae</taxon>
        <taxon>Eurotiales</taxon>
        <taxon>Aspergillaceae</taxon>
        <taxon>Penicillium</taxon>
    </lineage>
</organism>
<feature type="transmembrane region" description="Helical" evidence="6">
    <location>
        <begin position="432"/>
        <end position="452"/>
    </location>
</feature>
<evidence type="ECO:0000256" key="6">
    <source>
        <dbReference type="SAM" id="Phobius"/>
    </source>
</evidence>
<name>A0AAD6MW11_9EURO</name>
<keyword evidence="3 6" id="KW-0812">Transmembrane</keyword>
<dbReference type="InterPro" id="IPR050360">
    <property type="entry name" value="MFS_Sugar_Transporters"/>
</dbReference>
<keyword evidence="4 6" id="KW-1133">Transmembrane helix</keyword>
<feature type="transmembrane region" description="Helical" evidence="6">
    <location>
        <begin position="122"/>
        <end position="140"/>
    </location>
</feature>
<dbReference type="PANTHER" id="PTHR48022:SF41">
    <property type="entry name" value="MAJOR FACILITATOR SUPERFAMILY (MFS) PROFILE DOMAIN-CONTAINING PROTEIN"/>
    <property type="match status" value="1"/>
</dbReference>
<evidence type="ECO:0000259" key="7">
    <source>
        <dbReference type="PROSITE" id="PS50850"/>
    </source>
</evidence>
<evidence type="ECO:0000256" key="5">
    <source>
        <dbReference type="ARBA" id="ARBA00023136"/>
    </source>
</evidence>
<feature type="transmembrane region" description="Helical" evidence="6">
    <location>
        <begin position="337"/>
        <end position="358"/>
    </location>
</feature>
<evidence type="ECO:0000256" key="2">
    <source>
        <dbReference type="ARBA" id="ARBA00010992"/>
    </source>
</evidence>
<keyword evidence="5 6" id="KW-0472">Membrane</keyword>